<organism evidence="2 3">
    <name type="scientific">Klebsiella variicola (strain 342)</name>
    <name type="common">Klebsiella pneumoniae</name>
    <dbReference type="NCBI Taxonomy" id="507522"/>
    <lineage>
        <taxon>Bacteria</taxon>
        <taxon>Pseudomonadati</taxon>
        <taxon>Pseudomonadota</taxon>
        <taxon>Gammaproteobacteria</taxon>
        <taxon>Enterobacterales</taxon>
        <taxon>Enterobacteriaceae</taxon>
        <taxon>Klebsiella/Raoultella group</taxon>
        <taxon>Klebsiella</taxon>
        <taxon>Klebsiella pneumoniae complex</taxon>
    </lineage>
</organism>
<name>B5RKC6_KLEV3</name>
<reference evidence="2 3" key="1">
    <citation type="journal article" date="2008" name="PLoS Genet.">
        <title>Complete genome sequence of the N2-fixing broad host range endophyte Klebsiella pneumoniae 342 and virulence predictions verified in mice.</title>
        <authorList>
            <person name="Fouts D.E."/>
            <person name="Tyler H.L."/>
            <person name="DeBoy R.T."/>
            <person name="Daugherty S."/>
            <person name="Ren Q."/>
            <person name="Badger J.H."/>
            <person name="Durkin A.S."/>
            <person name="Huot H."/>
            <person name="Shrivastava S."/>
            <person name="Kothari S."/>
            <person name="Dodson R.J."/>
            <person name="Mohamoud Y."/>
            <person name="Khouri H."/>
            <person name="Roesch L.F."/>
            <person name="Krogfelt K.A."/>
            <person name="Struve C."/>
            <person name="Triplett E.W."/>
            <person name="Methe B.A."/>
        </authorList>
    </citation>
    <scope>NUCLEOTIDE SEQUENCE [LARGE SCALE GENOMIC DNA]</scope>
    <source>
        <strain evidence="2 3">342</strain>
        <plasmid evidence="3">Plasmid pKP187</plasmid>
    </source>
</reference>
<accession>B5RKC6</accession>
<gene>
    <name evidence="2" type="ordered locus">KPK_A0210</name>
</gene>
<dbReference type="BioCyc" id="KPNE507522:GI0B-5736-MONOMER"/>
<dbReference type="HOGENOM" id="CLU_2302111_0_0_6"/>
<keyword evidence="1" id="KW-0812">Transmembrane</keyword>
<keyword evidence="1" id="KW-0472">Membrane</keyword>
<dbReference type="AlphaFoldDB" id="B5RKC6"/>
<feature type="transmembrane region" description="Helical" evidence="1">
    <location>
        <begin position="68"/>
        <end position="90"/>
    </location>
</feature>
<evidence type="ECO:0000313" key="3">
    <source>
        <dbReference type="Proteomes" id="UP000001734"/>
    </source>
</evidence>
<protein>
    <submittedName>
        <fullName evidence="2">Uncharacterized protein</fullName>
    </submittedName>
</protein>
<dbReference type="EMBL" id="CP000965">
    <property type="protein sequence ID" value="ACI11995.1"/>
    <property type="molecule type" value="Genomic_DNA"/>
</dbReference>
<keyword evidence="2" id="KW-0614">Plasmid</keyword>
<geneLocation type="plasmid" evidence="2 3">
    <name>pKP187</name>
</geneLocation>
<feature type="transmembrane region" description="Helical" evidence="1">
    <location>
        <begin position="42"/>
        <end position="62"/>
    </location>
</feature>
<dbReference type="KEGG" id="kpe:KPK_A0210"/>
<keyword evidence="1" id="KW-1133">Transmembrane helix</keyword>
<dbReference type="Proteomes" id="UP000001734">
    <property type="component" value="Plasmid pKP187"/>
</dbReference>
<sequence>MYSSITISSSNFSNTWISLLKNLTSSLSSKQYSRRSLSKRSCLLILSFVLIFAILYFSFSWLLGYQQFFLVAVPNHIILIADSAVNRILCSKQNGIKELM</sequence>
<proteinExistence type="predicted"/>
<evidence type="ECO:0000256" key="1">
    <source>
        <dbReference type="SAM" id="Phobius"/>
    </source>
</evidence>
<evidence type="ECO:0000313" key="2">
    <source>
        <dbReference type="EMBL" id="ACI11995.1"/>
    </source>
</evidence>